<gene>
    <name evidence="1" type="ORF">phiARI0460-2_31</name>
</gene>
<dbReference type="Proteomes" id="UP000257246">
    <property type="component" value="Segment"/>
</dbReference>
<name>A0A141E053_9CAUD</name>
<organism evidence="1 2">
    <name type="scientific">Streptococcus phage phiARI0460-2</name>
    <dbReference type="NCBI Taxonomy" id="1701825"/>
    <lineage>
        <taxon>Viruses</taxon>
        <taxon>Duplodnaviria</taxon>
        <taxon>Heunggongvirae</taxon>
        <taxon>Uroviricota</taxon>
        <taxon>Caudoviricetes</taxon>
        <taxon>Ferrettivirinae</taxon>
        <taxon>Spinunavirus</taxon>
        <taxon>Spinunavirus ARI04602</taxon>
    </lineage>
</organism>
<evidence type="ECO:0000313" key="1">
    <source>
        <dbReference type="EMBL" id="ALA47112.1"/>
    </source>
</evidence>
<keyword evidence="2" id="KW-1185">Reference proteome</keyword>
<accession>A0A141E053</accession>
<sequence length="75" mass="8505">MSKFEISLSKDDLEHIANGYDIKIKINGKRFLETNEIILKPALTNDVMAPILNYRNKLIDTEVQNIANNFIGGAR</sequence>
<dbReference type="EMBL" id="KT337353">
    <property type="protein sequence ID" value="ALA47112.1"/>
    <property type="molecule type" value="Genomic_DNA"/>
</dbReference>
<evidence type="ECO:0000313" key="2">
    <source>
        <dbReference type="Proteomes" id="UP000257246"/>
    </source>
</evidence>
<protein>
    <submittedName>
        <fullName evidence="1">Uncharacterized protein</fullName>
    </submittedName>
</protein>
<reference evidence="1 2" key="1">
    <citation type="journal article" date="2016" name="PLoS Biol.">
        <title>Horizontal DNA Transfer Mechanisms of Bacteria as Weapons of Intragenomic Conflict.</title>
        <authorList>
            <person name="Croucher N.J."/>
            <person name="Mostowy R."/>
            <person name="Wymant C."/>
            <person name="Turner P."/>
            <person name="Bentley S.D."/>
            <person name="Fraser C."/>
        </authorList>
    </citation>
    <scope>NUCLEOTIDE SEQUENCE [LARGE SCALE GENOMIC DNA]</scope>
</reference>
<proteinExistence type="predicted"/>